<dbReference type="GO" id="GO:0012505">
    <property type="term" value="C:endomembrane system"/>
    <property type="evidence" value="ECO:0007669"/>
    <property type="project" value="UniProtKB-SubCell"/>
</dbReference>
<gene>
    <name evidence="6" type="ORF">DZC73_02860</name>
</gene>
<comment type="caution">
    <text evidence="6">The sequence shown here is derived from an EMBL/GenBank/DDBJ whole genome shotgun (WGS) entry which is preliminary data.</text>
</comment>
<reference evidence="6 7" key="2">
    <citation type="submission" date="2018-12" db="EMBL/GenBank/DDBJ databases">
        <title>Rhizobacter gummiphilus sp. nov., a rubber-degrading bacterium isolated from the soil of a botanical garden in Japan.</title>
        <authorList>
            <person name="Shunsuke S.S."/>
        </authorList>
    </citation>
    <scope>NUCLEOTIDE SEQUENCE [LARGE SCALE GENOMIC DNA]</scope>
    <source>
        <strain evidence="6 7">S-16</strain>
    </source>
</reference>
<dbReference type="EMBL" id="QUSW01000001">
    <property type="protein sequence ID" value="RQP26010.1"/>
    <property type="molecule type" value="Genomic_DNA"/>
</dbReference>
<evidence type="ECO:0000256" key="3">
    <source>
        <dbReference type="ARBA" id="ARBA00022989"/>
    </source>
</evidence>
<evidence type="ECO:0000256" key="1">
    <source>
        <dbReference type="ARBA" id="ARBA00004127"/>
    </source>
</evidence>
<evidence type="ECO:0000256" key="4">
    <source>
        <dbReference type="ARBA" id="ARBA00023136"/>
    </source>
</evidence>
<proteinExistence type="predicted"/>
<sequence>MDKQQVTGQVDFAQTRQRAGRLIEEGLAIGGNRNDQPIPASGGDGAGSVLLRIPPPLVYVAAFLLGFGLQRLLPAPAAPPGLVDWSQAVGAVLLTLGVVLGPANALMFLFRGTTLNPVRTPTRLFTGGVYRFSRNPMYIGLLLIYAGVALLHWQLYALLLIWIPFGVVDRVYIPFEEQRMLNEFGADYASYCGRVGRWLTIARPAGSAD</sequence>
<keyword evidence="6" id="KW-0489">Methyltransferase</keyword>
<evidence type="ECO:0000313" key="6">
    <source>
        <dbReference type="EMBL" id="RQP26010.1"/>
    </source>
</evidence>
<comment type="subcellular location">
    <subcellularLocation>
        <location evidence="1">Endomembrane system</location>
        <topology evidence="1">Multi-pass membrane protein</topology>
    </subcellularLocation>
</comment>
<evidence type="ECO:0000313" key="7">
    <source>
        <dbReference type="Proteomes" id="UP000267464"/>
    </source>
</evidence>
<name>A0A3N7HUL8_9BURK</name>
<dbReference type="PROSITE" id="PS50244">
    <property type="entry name" value="S5A_REDUCTASE"/>
    <property type="match status" value="1"/>
</dbReference>
<dbReference type="Proteomes" id="UP000267464">
    <property type="component" value="Unassembled WGS sequence"/>
</dbReference>
<evidence type="ECO:0000256" key="2">
    <source>
        <dbReference type="ARBA" id="ARBA00022692"/>
    </source>
</evidence>
<dbReference type="Pfam" id="PF04191">
    <property type="entry name" value="PEMT"/>
    <property type="match status" value="1"/>
</dbReference>
<dbReference type="GO" id="GO:0032259">
    <property type="term" value="P:methylation"/>
    <property type="evidence" value="ECO:0007669"/>
    <property type="project" value="UniProtKB-KW"/>
</dbReference>
<feature type="transmembrane region" description="Helical" evidence="5">
    <location>
        <begin position="57"/>
        <end position="73"/>
    </location>
</feature>
<accession>A0A3N7HUL8</accession>
<protein>
    <submittedName>
        <fullName evidence="6">Isoprenylcysteine carboxylmethyltransferase family protein</fullName>
    </submittedName>
</protein>
<dbReference type="GO" id="GO:0008168">
    <property type="term" value="F:methyltransferase activity"/>
    <property type="evidence" value="ECO:0007669"/>
    <property type="project" value="UniProtKB-KW"/>
</dbReference>
<organism evidence="6 7">
    <name type="scientific">Piscinibacter terrae</name>
    <dbReference type="NCBI Taxonomy" id="2496871"/>
    <lineage>
        <taxon>Bacteria</taxon>
        <taxon>Pseudomonadati</taxon>
        <taxon>Pseudomonadota</taxon>
        <taxon>Betaproteobacteria</taxon>
        <taxon>Burkholderiales</taxon>
        <taxon>Sphaerotilaceae</taxon>
        <taxon>Piscinibacter</taxon>
    </lineage>
</organism>
<dbReference type="RefSeq" id="WP_124538679.1">
    <property type="nucleotide sequence ID" value="NZ_QUSW01000001.1"/>
</dbReference>
<keyword evidence="3 5" id="KW-1133">Transmembrane helix</keyword>
<evidence type="ECO:0000256" key="5">
    <source>
        <dbReference type="SAM" id="Phobius"/>
    </source>
</evidence>
<reference evidence="6 7" key="1">
    <citation type="submission" date="2018-08" db="EMBL/GenBank/DDBJ databases">
        <authorList>
            <person name="Khan S.A."/>
            <person name="Jeon C.O."/>
            <person name="Chun B.H."/>
            <person name="Jeong S.E."/>
        </authorList>
    </citation>
    <scope>NUCLEOTIDE SEQUENCE [LARGE SCALE GENOMIC DNA]</scope>
    <source>
        <strain evidence="6 7">S-16</strain>
    </source>
</reference>
<feature type="transmembrane region" description="Helical" evidence="5">
    <location>
        <begin position="141"/>
        <end position="165"/>
    </location>
</feature>
<dbReference type="InterPro" id="IPR007318">
    <property type="entry name" value="Phopholipid_MeTrfase"/>
</dbReference>
<dbReference type="AlphaFoldDB" id="A0A3N7HUL8"/>
<dbReference type="Gene3D" id="1.20.120.1630">
    <property type="match status" value="1"/>
</dbReference>
<keyword evidence="2 5" id="KW-0812">Transmembrane</keyword>
<dbReference type="OrthoDB" id="9811969at2"/>
<feature type="transmembrane region" description="Helical" evidence="5">
    <location>
        <begin position="85"/>
        <end position="110"/>
    </location>
</feature>
<keyword evidence="6" id="KW-0808">Transferase</keyword>
<keyword evidence="7" id="KW-1185">Reference proteome</keyword>
<keyword evidence="4 5" id="KW-0472">Membrane</keyword>